<dbReference type="AlphaFoldDB" id="A0A0W8G9J0"/>
<reference evidence="2" key="1">
    <citation type="journal article" date="2015" name="Proc. Natl. Acad. Sci. U.S.A.">
        <title>Networks of energetic and metabolic interactions define dynamics in microbial communities.</title>
        <authorList>
            <person name="Embree M."/>
            <person name="Liu J.K."/>
            <person name="Al-Bassam M.M."/>
            <person name="Zengler K."/>
        </authorList>
    </citation>
    <scope>NUCLEOTIDE SEQUENCE</scope>
</reference>
<evidence type="ECO:0000256" key="1">
    <source>
        <dbReference type="SAM" id="MobiDB-lite"/>
    </source>
</evidence>
<comment type="caution">
    <text evidence="2">The sequence shown here is derived from an EMBL/GenBank/DDBJ whole genome shotgun (WGS) entry which is preliminary data.</text>
</comment>
<feature type="compositionally biased region" description="Basic residues" evidence="1">
    <location>
        <begin position="65"/>
        <end position="87"/>
    </location>
</feature>
<gene>
    <name evidence="2" type="ORF">ASZ90_000316</name>
</gene>
<organism evidence="2">
    <name type="scientific">hydrocarbon metagenome</name>
    <dbReference type="NCBI Taxonomy" id="938273"/>
    <lineage>
        <taxon>unclassified sequences</taxon>
        <taxon>metagenomes</taxon>
        <taxon>ecological metagenomes</taxon>
    </lineage>
</organism>
<sequence>MHAAPGLDRSGHGQVVVALEKKALGRKGRISFGIAPGLGHAGDGQKPRGNTAAKGGKLGEELGQKWRKARKTLPGRRNPRRMGRKRLPAGGHGPPAGVLPKKGPGPTQGRNKHLIFHHSSTSRNNIQKAGTNSRHCPSHASFM</sequence>
<feature type="region of interest" description="Disordered" evidence="1">
    <location>
        <begin position="35"/>
        <end position="112"/>
    </location>
</feature>
<accession>A0A0W8G9J0</accession>
<protein>
    <submittedName>
        <fullName evidence="2">Uncharacterized protein</fullName>
    </submittedName>
</protein>
<proteinExistence type="predicted"/>
<name>A0A0W8G9J0_9ZZZZ</name>
<dbReference type="EMBL" id="LNQE01000035">
    <property type="protein sequence ID" value="KUG29792.1"/>
    <property type="molecule type" value="Genomic_DNA"/>
</dbReference>
<evidence type="ECO:0000313" key="2">
    <source>
        <dbReference type="EMBL" id="KUG29792.1"/>
    </source>
</evidence>
<feature type="compositionally biased region" description="Polar residues" evidence="1">
    <location>
        <begin position="124"/>
        <end position="135"/>
    </location>
</feature>
<feature type="region of interest" description="Disordered" evidence="1">
    <location>
        <begin position="124"/>
        <end position="143"/>
    </location>
</feature>